<dbReference type="Gene3D" id="1.10.260.40">
    <property type="entry name" value="lambda repressor-like DNA-binding domains"/>
    <property type="match status" value="1"/>
</dbReference>
<keyword evidence="3" id="KW-1185">Reference proteome</keyword>
<gene>
    <name evidence="2" type="ORF">K340107D12_32770</name>
</gene>
<evidence type="ECO:0000313" key="2">
    <source>
        <dbReference type="EMBL" id="GAA6500461.1"/>
    </source>
</evidence>
<protein>
    <recommendedName>
        <fullName evidence="1">HTH cro/C1-type domain-containing protein</fullName>
    </recommendedName>
</protein>
<dbReference type="InterPro" id="IPR010982">
    <property type="entry name" value="Lambda_DNA-bd_dom_sf"/>
</dbReference>
<dbReference type="EMBL" id="BAABZQ010000001">
    <property type="protein sequence ID" value="GAA6500461.1"/>
    <property type="molecule type" value="Genomic_DNA"/>
</dbReference>
<name>A0ABQ0BV95_9FIRM</name>
<organism evidence="2 3">
    <name type="scientific">Blautia parvula</name>
    <dbReference type="NCBI Taxonomy" id="2877527"/>
    <lineage>
        <taxon>Bacteria</taxon>
        <taxon>Bacillati</taxon>
        <taxon>Bacillota</taxon>
        <taxon>Clostridia</taxon>
        <taxon>Lachnospirales</taxon>
        <taxon>Lachnospiraceae</taxon>
        <taxon>Blautia</taxon>
    </lineage>
</organism>
<dbReference type="PROSITE" id="PS50943">
    <property type="entry name" value="HTH_CROC1"/>
    <property type="match status" value="1"/>
</dbReference>
<dbReference type="Pfam" id="PF13443">
    <property type="entry name" value="HTH_26"/>
    <property type="match status" value="1"/>
</dbReference>
<sequence length="125" mass="14695">MTFLEKLDFLMKENDLNKKRLSDRAGIPYSTIDGFYKQGYANIKLSTFKKLCDYFGVTMDYLARDEIEKIEYYSPNKKDLYNPEEKELLEMYSQLNNSGREKILERGSELLELGYIEKGDAEKMA</sequence>
<proteinExistence type="predicted"/>
<evidence type="ECO:0000259" key="1">
    <source>
        <dbReference type="PROSITE" id="PS50943"/>
    </source>
</evidence>
<dbReference type="SUPFAM" id="SSF47413">
    <property type="entry name" value="lambda repressor-like DNA-binding domains"/>
    <property type="match status" value="1"/>
</dbReference>
<comment type="caution">
    <text evidence="2">The sequence shown here is derived from an EMBL/GenBank/DDBJ whole genome shotgun (WGS) entry which is preliminary data.</text>
</comment>
<dbReference type="Proteomes" id="UP001600941">
    <property type="component" value="Unassembled WGS sequence"/>
</dbReference>
<evidence type="ECO:0000313" key="3">
    <source>
        <dbReference type="Proteomes" id="UP001600941"/>
    </source>
</evidence>
<dbReference type="RefSeq" id="WP_390424367.1">
    <property type="nucleotide sequence ID" value="NZ_BAABZQ010000001.1"/>
</dbReference>
<dbReference type="SMART" id="SM00530">
    <property type="entry name" value="HTH_XRE"/>
    <property type="match status" value="1"/>
</dbReference>
<dbReference type="CDD" id="cd00093">
    <property type="entry name" value="HTH_XRE"/>
    <property type="match status" value="1"/>
</dbReference>
<reference evidence="2 3" key="1">
    <citation type="submission" date="2024-04" db="EMBL/GenBank/DDBJ databases">
        <title>Defined microbial consortia suppress multidrug-resistant proinflammatory Enterobacteriaceae via ecological control.</title>
        <authorList>
            <person name="Furuichi M."/>
            <person name="Kawaguchi T."/>
            <person name="Pust M."/>
            <person name="Yasuma K."/>
            <person name="Plichta D."/>
            <person name="Hasegawa N."/>
            <person name="Ohya T."/>
            <person name="Bhattarai S."/>
            <person name="Sasajima S."/>
            <person name="Aoto Y."/>
            <person name="Tuganbaev T."/>
            <person name="Yaginuma M."/>
            <person name="Ueda M."/>
            <person name="Okahashi N."/>
            <person name="Amafuji K."/>
            <person name="Kiridooshi Y."/>
            <person name="Sugita K."/>
            <person name="Strazar M."/>
            <person name="Skelly A."/>
            <person name="Suda W."/>
            <person name="Hattori M."/>
            <person name="Nakamoto N."/>
            <person name="Caballero S."/>
            <person name="Norman J."/>
            <person name="Olle B."/>
            <person name="Tanoue T."/>
            <person name="Arita M."/>
            <person name="Bucci V."/>
            <person name="Atarashi K."/>
            <person name="Xavier R."/>
            <person name="Honda K."/>
        </authorList>
    </citation>
    <scope>NUCLEOTIDE SEQUENCE [LARGE SCALE GENOMIC DNA]</scope>
    <source>
        <strain evidence="3">k34-0107-D12</strain>
    </source>
</reference>
<dbReference type="InterPro" id="IPR001387">
    <property type="entry name" value="Cro/C1-type_HTH"/>
</dbReference>
<feature type="domain" description="HTH cro/C1-type" evidence="1">
    <location>
        <begin position="7"/>
        <end position="62"/>
    </location>
</feature>
<accession>A0ABQ0BV95</accession>